<evidence type="ECO:0000313" key="2">
    <source>
        <dbReference type="EMBL" id="KIO25418.1"/>
    </source>
</evidence>
<dbReference type="HOGENOM" id="CLU_2185868_0_0_1"/>
<protein>
    <submittedName>
        <fullName evidence="2">Uncharacterized protein</fullName>
    </submittedName>
</protein>
<keyword evidence="3" id="KW-1185">Reference proteome</keyword>
<evidence type="ECO:0000313" key="3">
    <source>
        <dbReference type="Proteomes" id="UP000054248"/>
    </source>
</evidence>
<reference evidence="3" key="2">
    <citation type="submission" date="2015-01" db="EMBL/GenBank/DDBJ databases">
        <title>Evolutionary Origins and Diversification of the Mycorrhizal Mutualists.</title>
        <authorList>
            <consortium name="DOE Joint Genome Institute"/>
            <consortium name="Mycorrhizal Genomics Consortium"/>
            <person name="Kohler A."/>
            <person name="Kuo A."/>
            <person name="Nagy L.G."/>
            <person name="Floudas D."/>
            <person name="Copeland A."/>
            <person name="Barry K.W."/>
            <person name="Cichocki N."/>
            <person name="Veneault-Fourrey C."/>
            <person name="LaButti K."/>
            <person name="Lindquist E.A."/>
            <person name="Lipzen A."/>
            <person name="Lundell T."/>
            <person name="Morin E."/>
            <person name="Murat C."/>
            <person name="Riley R."/>
            <person name="Ohm R."/>
            <person name="Sun H."/>
            <person name="Tunlid A."/>
            <person name="Henrissat B."/>
            <person name="Grigoriev I.V."/>
            <person name="Hibbett D.S."/>
            <person name="Martin F."/>
        </authorList>
    </citation>
    <scope>NUCLEOTIDE SEQUENCE [LARGE SCALE GENOMIC DNA]</scope>
    <source>
        <strain evidence="3">MUT 4182</strain>
    </source>
</reference>
<feature type="compositionally biased region" description="Basic and acidic residues" evidence="1">
    <location>
        <begin position="20"/>
        <end position="35"/>
    </location>
</feature>
<dbReference type="Proteomes" id="UP000054248">
    <property type="component" value="Unassembled WGS sequence"/>
</dbReference>
<gene>
    <name evidence="2" type="ORF">M407DRAFT_91986</name>
</gene>
<feature type="compositionally biased region" description="Basic and acidic residues" evidence="1">
    <location>
        <begin position="48"/>
        <end position="64"/>
    </location>
</feature>
<dbReference type="AlphaFoldDB" id="A0A0C3KVF2"/>
<feature type="compositionally biased region" description="Basic and acidic residues" evidence="1">
    <location>
        <begin position="1"/>
        <end position="10"/>
    </location>
</feature>
<name>A0A0C3KVF2_9AGAM</name>
<organism evidence="2 3">
    <name type="scientific">Tulasnella calospora MUT 4182</name>
    <dbReference type="NCBI Taxonomy" id="1051891"/>
    <lineage>
        <taxon>Eukaryota</taxon>
        <taxon>Fungi</taxon>
        <taxon>Dikarya</taxon>
        <taxon>Basidiomycota</taxon>
        <taxon>Agaricomycotina</taxon>
        <taxon>Agaricomycetes</taxon>
        <taxon>Cantharellales</taxon>
        <taxon>Tulasnellaceae</taxon>
        <taxon>Tulasnella</taxon>
    </lineage>
</organism>
<evidence type="ECO:0000256" key="1">
    <source>
        <dbReference type="SAM" id="MobiDB-lite"/>
    </source>
</evidence>
<proteinExistence type="predicted"/>
<sequence>MTSSFHDSEISYRNPGLVHQFHDIATTDRTTDTGKKERRGTGNSSSKAIDKRRGEERERIKKDETETETEREETLNDRRGLQASSKERERETTRMTCAHIRQDRKGKRR</sequence>
<feature type="compositionally biased region" description="Basic and acidic residues" evidence="1">
    <location>
        <begin position="72"/>
        <end position="93"/>
    </location>
</feature>
<feature type="region of interest" description="Disordered" evidence="1">
    <location>
        <begin position="1"/>
        <end position="109"/>
    </location>
</feature>
<accession>A0A0C3KVF2</accession>
<dbReference type="EMBL" id="KN823042">
    <property type="protein sequence ID" value="KIO25418.1"/>
    <property type="molecule type" value="Genomic_DNA"/>
</dbReference>
<reference evidence="2 3" key="1">
    <citation type="submission" date="2014-04" db="EMBL/GenBank/DDBJ databases">
        <authorList>
            <consortium name="DOE Joint Genome Institute"/>
            <person name="Kuo A."/>
            <person name="Girlanda M."/>
            <person name="Perotto S."/>
            <person name="Kohler A."/>
            <person name="Nagy L.G."/>
            <person name="Floudas D."/>
            <person name="Copeland A."/>
            <person name="Barry K.W."/>
            <person name="Cichocki N."/>
            <person name="Veneault-Fourrey C."/>
            <person name="LaButti K."/>
            <person name="Lindquist E.A."/>
            <person name="Lipzen A."/>
            <person name="Lundell T."/>
            <person name="Morin E."/>
            <person name="Murat C."/>
            <person name="Sun H."/>
            <person name="Tunlid A."/>
            <person name="Henrissat B."/>
            <person name="Grigoriev I.V."/>
            <person name="Hibbett D.S."/>
            <person name="Martin F."/>
            <person name="Nordberg H.P."/>
            <person name="Cantor M.N."/>
            <person name="Hua S.X."/>
        </authorList>
    </citation>
    <scope>NUCLEOTIDE SEQUENCE [LARGE SCALE GENOMIC DNA]</scope>
    <source>
        <strain evidence="2 3">MUT 4182</strain>
    </source>
</reference>